<evidence type="ECO:0000313" key="1">
    <source>
        <dbReference type="EMBL" id="KAK4009534.1"/>
    </source>
</evidence>
<dbReference type="Proteomes" id="UP001234178">
    <property type="component" value="Unassembled WGS sequence"/>
</dbReference>
<protein>
    <submittedName>
        <fullName evidence="1">Uncharacterized protein</fullName>
    </submittedName>
</protein>
<name>A0ABQ9ZA21_9CRUS</name>
<accession>A0ABQ9ZA21</accession>
<keyword evidence="2" id="KW-1185">Reference proteome</keyword>
<proteinExistence type="predicted"/>
<sequence length="101" mass="11955">MMMYSKVSQIQKKQKIYASLPQFFSLTLSLIQRVLFFDTNAIARKKYQNEFALHVKTTFKQKFSLIIMLRLKNQFSQEDHMGLKLADGVRMNCEMVQLSIR</sequence>
<comment type="caution">
    <text evidence="1">The sequence shown here is derived from an EMBL/GenBank/DDBJ whole genome shotgun (WGS) entry which is preliminary data.</text>
</comment>
<organism evidence="1 2">
    <name type="scientific">Daphnia magna</name>
    <dbReference type="NCBI Taxonomy" id="35525"/>
    <lineage>
        <taxon>Eukaryota</taxon>
        <taxon>Metazoa</taxon>
        <taxon>Ecdysozoa</taxon>
        <taxon>Arthropoda</taxon>
        <taxon>Crustacea</taxon>
        <taxon>Branchiopoda</taxon>
        <taxon>Diplostraca</taxon>
        <taxon>Cladocera</taxon>
        <taxon>Anomopoda</taxon>
        <taxon>Daphniidae</taxon>
        <taxon>Daphnia</taxon>
    </lineage>
</organism>
<reference evidence="1 2" key="1">
    <citation type="journal article" date="2023" name="Nucleic Acids Res.">
        <title>The hologenome of Daphnia magna reveals possible DNA methylation and microbiome-mediated evolution of the host genome.</title>
        <authorList>
            <person name="Chaturvedi A."/>
            <person name="Li X."/>
            <person name="Dhandapani V."/>
            <person name="Marshall H."/>
            <person name="Kissane S."/>
            <person name="Cuenca-Cambronero M."/>
            <person name="Asole G."/>
            <person name="Calvet F."/>
            <person name="Ruiz-Romero M."/>
            <person name="Marangio P."/>
            <person name="Guigo R."/>
            <person name="Rago D."/>
            <person name="Mirbahai L."/>
            <person name="Eastwood N."/>
            <person name="Colbourne J.K."/>
            <person name="Zhou J."/>
            <person name="Mallon E."/>
            <person name="Orsini L."/>
        </authorList>
    </citation>
    <scope>NUCLEOTIDE SEQUENCE [LARGE SCALE GENOMIC DNA]</scope>
    <source>
        <strain evidence="1">LRV0_1</strain>
    </source>
</reference>
<dbReference type="EMBL" id="JAOYFB010000003">
    <property type="protein sequence ID" value="KAK4009534.1"/>
    <property type="molecule type" value="Genomic_DNA"/>
</dbReference>
<evidence type="ECO:0000313" key="2">
    <source>
        <dbReference type="Proteomes" id="UP001234178"/>
    </source>
</evidence>
<gene>
    <name evidence="1" type="ORF">OUZ56_018668</name>
</gene>